<accession>A0A1S8AQX7</accession>
<dbReference type="InterPro" id="IPR029060">
    <property type="entry name" value="PIN-like_dom_sf"/>
</dbReference>
<evidence type="ECO:0008006" key="3">
    <source>
        <dbReference type="Google" id="ProtNLM"/>
    </source>
</evidence>
<sequence length="164" mass="18547">MLILDSNVWIHAVIFGGKSRSLVEQIIKNGRKSAVNAYIHEEVRCNIDDDHSIDRSVRNRALEQFFAAIGNSPQIRNPDSETVERMDLEAERKKAHHKVIGAFGDIQAKDAPILTLAYQFLSYQPTIYTNDSEFADLSPTSRGIPEISIQYCDLEWGRAEQAVE</sequence>
<dbReference type="RefSeq" id="WP_076148868.1">
    <property type="nucleotide sequence ID" value="NZ_LWLN01000003.1"/>
</dbReference>
<comment type="caution">
    <text evidence="1">The sequence shown here is derived from an EMBL/GenBank/DDBJ whole genome shotgun (WGS) entry which is preliminary data.</text>
</comment>
<evidence type="ECO:0000313" key="2">
    <source>
        <dbReference type="Proteomes" id="UP000189370"/>
    </source>
</evidence>
<evidence type="ECO:0000313" key="1">
    <source>
        <dbReference type="EMBL" id="OLZ39135.1"/>
    </source>
</evidence>
<dbReference type="OrthoDB" id="196874at2157"/>
<dbReference type="EMBL" id="LWLN01000003">
    <property type="protein sequence ID" value="OLZ39135.1"/>
    <property type="molecule type" value="Genomic_DNA"/>
</dbReference>
<keyword evidence="2" id="KW-1185">Reference proteome</keyword>
<reference evidence="2" key="1">
    <citation type="submission" date="2016-04" db="EMBL/GenBank/DDBJ databases">
        <authorList>
            <person name="Chen S.-C."/>
            <person name="Lai M.-C."/>
        </authorList>
    </citation>
    <scope>NUCLEOTIDE SEQUENCE [LARGE SCALE GENOMIC DNA]</scope>
    <source>
        <strain evidence="2">AB14</strain>
    </source>
</reference>
<gene>
    <name evidence="1" type="ORF">A6E15_19420</name>
</gene>
<dbReference type="Proteomes" id="UP000189370">
    <property type="component" value="Unassembled WGS sequence"/>
</dbReference>
<organism evidence="1 2">
    <name type="scientific">Natrinema saccharevitans</name>
    <dbReference type="NCBI Taxonomy" id="301967"/>
    <lineage>
        <taxon>Archaea</taxon>
        <taxon>Methanobacteriati</taxon>
        <taxon>Methanobacteriota</taxon>
        <taxon>Stenosarchaea group</taxon>
        <taxon>Halobacteria</taxon>
        <taxon>Halobacteriales</taxon>
        <taxon>Natrialbaceae</taxon>
        <taxon>Natrinema</taxon>
    </lineage>
</organism>
<protein>
    <recommendedName>
        <fullName evidence="3">PIN domain-containing protein</fullName>
    </recommendedName>
</protein>
<name>A0A1S8AQX7_9EURY</name>
<dbReference type="AlphaFoldDB" id="A0A1S8AQX7"/>
<proteinExistence type="predicted"/>
<dbReference type="SUPFAM" id="SSF88723">
    <property type="entry name" value="PIN domain-like"/>
    <property type="match status" value="1"/>
</dbReference>